<reference evidence="1 2" key="1">
    <citation type="journal article" date="2017" name="BMC Genomics">
        <title>Genomic analysis of methanogenic archaea reveals a shift towards energy conservation.</title>
        <authorList>
            <person name="Gilmore S.P."/>
            <person name="Henske J.K."/>
            <person name="Sexton J.A."/>
            <person name="Solomon K.V."/>
            <person name="Seppala S."/>
            <person name="Yoo J.I."/>
            <person name="Huyett L.M."/>
            <person name="Pressman A."/>
            <person name="Cogan J.Z."/>
            <person name="Kivenson V."/>
            <person name="Peng X."/>
            <person name="Tan Y."/>
            <person name="Valentine D.L."/>
            <person name="O'Malley M.A."/>
        </authorList>
    </citation>
    <scope>NUCLEOTIDE SEQUENCE [LARGE SCALE GENOMIC DNA]</scope>
    <source>
        <strain evidence="1 2">M.o.H.</strain>
    </source>
</reference>
<evidence type="ECO:0000313" key="1">
    <source>
        <dbReference type="EMBL" id="PAV05039.1"/>
    </source>
</evidence>
<protein>
    <submittedName>
        <fullName evidence="1">Uncharacterized protein</fullName>
    </submittedName>
</protein>
<sequence>MKIIQLKFKLIIRVYFFKIDLIRAFFFKILTNICKSYSVFLIGANRVLNEKIRFNRVYFKILNQKIYISIKSEHYKIQKLKIISKI</sequence>
<name>A0A2A2H6J1_METBR</name>
<comment type="caution">
    <text evidence="1">The sequence shown here is derived from an EMBL/GenBank/DDBJ whole genome shotgun (WGS) entry which is preliminary data.</text>
</comment>
<proteinExistence type="predicted"/>
<accession>A0A2A2H6J1</accession>
<dbReference type="Proteomes" id="UP000217784">
    <property type="component" value="Unassembled WGS sequence"/>
</dbReference>
<dbReference type="AlphaFoldDB" id="A0A2A2H6J1"/>
<keyword evidence="2" id="KW-1185">Reference proteome</keyword>
<evidence type="ECO:0000313" key="2">
    <source>
        <dbReference type="Proteomes" id="UP000217784"/>
    </source>
</evidence>
<gene>
    <name evidence="1" type="ORF">ASJ80_12110</name>
</gene>
<organism evidence="1 2">
    <name type="scientific">Methanobacterium bryantii</name>
    <dbReference type="NCBI Taxonomy" id="2161"/>
    <lineage>
        <taxon>Archaea</taxon>
        <taxon>Methanobacteriati</taxon>
        <taxon>Methanobacteriota</taxon>
        <taxon>Methanomada group</taxon>
        <taxon>Methanobacteria</taxon>
        <taxon>Methanobacteriales</taxon>
        <taxon>Methanobacteriaceae</taxon>
        <taxon>Methanobacterium</taxon>
    </lineage>
</organism>
<dbReference type="EMBL" id="LMVM01000012">
    <property type="protein sequence ID" value="PAV05039.1"/>
    <property type="molecule type" value="Genomic_DNA"/>
</dbReference>